<dbReference type="InterPro" id="IPR004437">
    <property type="entry name" value="ParB/RepB/Spo0J"/>
</dbReference>
<evidence type="ECO:0000313" key="3">
    <source>
        <dbReference type="EMBL" id="XBT98145.1"/>
    </source>
</evidence>
<dbReference type="Gene3D" id="1.10.10.2830">
    <property type="match status" value="1"/>
</dbReference>
<dbReference type="PANTHER" id="PTHR33375">
    <property type="entry name" value="CHROMOSOME-PARTITIONING PROTEIN PARB-RELATED"/>
    <property type="match status" value="1"/>
</dbReference>
<dbReference type="InterPro" id="IPR050336">
    <property type="entry name" value="Chromosome_partition/occlusion"/>
</dbReference>
<protein>
    <submittedName>
        <fullName evidence="3">Plasmid partitioning protein RepB</fullName>
    </submittedName>
</protein>
<dbReference type="InterPro" id="IPR011111">
    <property type="entry name" value="Plasmid_RepB"/>
</dbReference>
<dbReference type="Gene3D" id="3.90.1530.30">
    <property type="match status" value="1"/>
</dbReference>
<keyword evidence="3" id="KW-0614">Plasmid</keyword>
<dbReference type="InterPro" id="IPR017819">
    <property type="entry name" value="Plasmid_partition_RepB"/>
</dbReference>
<proteinExistence type="inferred from homology"/>
<dbReference type="InterPro" id="IPR003115">
    <property type="entry name" value="ParB_N"/>
</dbReference>
<dbReference type="Pfam" id="PF07506">
    <property type="entry name" value="RepB"/>
    <property type="match status" value="1"/>
</dbReference>
<dbReference type="SMART" id="SM00470">
    <property type="entry name" value="ParB"/>
    <property type="match status" value="1"/>
</dbReference>
<dbReference type="GO" id="GO:0007059">
    <property type="term" value="P:chromosome segregation"/>
    <property type="evidence" value="ECO:0007669"/>
    <property type="project" value="TreeGrafter"/>
</dbReference>
<evidence type="ECO:0000256" key="1">
    <source>
        <dbReference type="ARBA" id="ARBA00006295"/>
    </source>
</evidence>
<dbReference type="EMBL" id="CP157965">
    <property type="protein sequence ID" value="XBT98145.1"/>
    <property type="molecule type" value="Genomic_DNA"/>
</dbReference>
<dbReference type="GO" id="GO:0005694">
    <property type="term" value="C:chromosome"/>
    <property type="evidence" value="ECO:0007669"/>
    <property type="project" value="TreeGrafter"/>
</dbReference>
<organism evidence="3">
    <name type="scientific">Rhizobium sp. ZPR3</name>
    <dbReference type="NCBI Taxonomy" id="3158967"/>
    <lineage>
        <taxon>Bacteria</taxon>
        <taxon>Pseudomonadati</taxon>
        <taxon>Pseudomonadota</taxon>
        <taxon>Alphaproteobacteria</taxon>
        <taxon>Hyphomicrobiales</taxon>
        <taxon>Rhizobiaceae</taxon>
        <taxon>Rhizobium/Agrobacterium group</taxon>
        <taxon>Rhizobium</taxon>
    </lineage>
</organism>
<feature type="domain" description="ParB-like N-terminal" evidence="2">
    <location>
        <begin position="64"/>
        <end position="156"/>
    </location>
</feature>
<accession>A0AAU7S6M3</accession>
<comment type="similarity">
    <text evidence="1">Belongs to the ParB family.</text>
</comment>
<dbReference type="GO" id="GO:0003677">
    <property type="term" value="F:DNA binding"/>
    <property type="evidence" value="ECO:0007669"/>
    <property type="project" value="InterPro"/>
</dbReference>
<gene>
    <name evidence="3" type="primary">repB</name>
    <name evidence="3" type="ORF">ABM479_35470</name>
</gene>
<dbReference type="InterPro" id="IPR036086">
    <property type="entry name" value="ParB/Sulfiredoxin_sf"/>
</dbReference>
<dbReference type="SUPFAM" id="SSF109709">
    <property type="entry name" value="KorB DNA-binding domain-like"/>
    <property type="match status" value="1"/>
</dbReference>
<name>A0AAU7S6M3_9HYPH</name>
<dbReference type="NCBIfam" id="TIGR00180">
    <property type="entry name" value="parB_part"/>
    <property type="match status" value="1"/>
</dbReference>
<dbReference type="NCBIfam" id="TIGR03454">
    <property type="entry name" value="partition_RepB"/>
    <property type="match status" value="1"/>
</dbReference>
<dbReference type="CDD" id="cd16405">
    <property type="entry name" value="RepB_like_N"/>
    <property type="match status" value="1"/>
</dbReference>
<evidence type="ECO:0000259" key="2">
    <source>
        <dbReference type="SMART" id="SM00470"/>
    </source>
</evidence>
<dbReference type="InterPro" id="IPR037972">
    <property type="entry name" value="RepB_N"/>
</dbReference>
<dbReference type="RefSeq" id="WP_349963445.1">
    <property type="nucleotide sequence ID" value="NZ_CP157965.1"/>
</dbReference>
<reference evidence="3" key="1">
    <citation type="submission" date="2024-06" db="EMBL/GenBank/DDBJ databases">
        <authorList>
            <person name="Li T."/>
            <person name="Gao R."/>
        </authorList>
    </citation>
    <scope>NUCLEOTIDE SEQUENCE</scope>
    <source>
        <strain evidence="3">ZPR3</strain>
        <plasmid evidence="3">unnamed5</plasmid>
    </source>
</reference>
<geneLocation type="plasmid" evidence="3">
    <name>unnamed5</name>
</geneLocation>
<sequence length="329" mass="35994">MSRRTKLNGIFEQSVQELAAANLDKEPDHRGPAGPVRTMALSLGKMEEEAKALQEALQSGQHVQELDPELIDPSFVRDRIDEIVFSKDDPFLQSIAENGQEVPILARPHPERDGRYQVAYGHRRVKAASVLGVKVRAIVREIDDSALVVAQGVENSGRENLSYIERAVFASSLEGRGFSRSIIMQALSTDKTELSKLISVASAVPADIIQAIGSARGIGRRRWLDFAAACGPVNHKGLAKLISSANFQELSSNERFEAALASLTTKRDGAVVPEEWKPKHGGDLVGTMRAKEKSFAITLKAADAASFGRFLSERLDELYDEYVKAKEIG</sequence>
<dbReference type="AlphaFoldDB" id="A0AAU7S6M3"/>
<dbReference type="PANTHER" id="PTHR33375:SF1">
    <property type="entry name" value="CHROMOSOME-PARTITIONING PROTEIN PARB-RELATED"/>
    <property type="match status" value="1"/>
</dbReference>
<dbReference type="SUPFAM" id="SSF110849">
    <property type="entry name" value="ParB/Sulfiredoxin"/>
    <property type="match status" value="1"/>
</dbReference>
<dbReference type="Pfam" id="PF02195">
    <property type="entry name" value="ParB_N"/>
    <property type="match status" value="1"/>
</dbReference>